<sequence length="658" mass="73148">MTIQKPIILAPAGDVDSFLGAIAAGADAVYCGLKIFSARMEAANFGVEELARLTALARSRGVAVHVAINSMIKPNEIEKVEKIIAKLVAYVQPHALIVQDLAVVNIAKAHGFKGEIHLSTLGNASFSPGLDAVKRAGFDRVVLPRELSVDEIKIMAEKTPPGLDLEVFIHGALCYGVSGRCYWSSWFGGKSGIRGRCVQPCRRIYTQKGLRQRFFSCVDFSADVLVKVLNKIPEVSTWKIEGRKKSPHYVFYTVKAYRLLRDHGSDPDEKRRALSFLDYAMGRPATHYNLLDQRPQNPLKADVETGSGLFAGRVKMEKTPFFVTREALMKGDLLRIGYEDGKGHAIQRVTRSVPKRGRFTLKSRRGTWLQKGDPVFIVDRRESEVQDLIQGLKDELETIEPLSVKPPKRAVGVGVAVSPRRKFRGETTTHITLTRTPVRGNKVGDKALWLSERAMAKLPNRVVQDTWWWLSPVVWPKDEAAYMALIKQVIAKGAHRFVLNAVWQTGLFADPGSLELWAGPFCNIANASALEMLRTLGFSGAFASPELGMEGFMTLGVGACIPLGVVVDGNWPLAISRIVSDEIKLDTPFSSPMNEQGWVSRRDGNFWVFPGWRLDIASKVGELKRAGYTLFATMEEPVPKQMVMKQRPGLWNWDHDLL</sequence>
<name>C0Q9A2_DESAH</name>
<dbReference type="HOGENOM" id="CLU_011540_4_1_7"/>
<dbReference type="OrthoDB" id="9807498at2"/>
<dbReference type="Proteomes" id="UP000000442">
    <property type="component" value="Chromosome"/>
</dbReference>
<gene>
    <name evidence="1" type="ordered locus">HRM2_35420</name>
</gene>
<accession>C0Q9A2</accession>
<organism evidence="1 2">
    <name type="scientific">Desulforapulum autotrophicum (strain ATCC 43914 / DSM 3382 / VKM B-1955 / HRM2)</name>
    <name type="common">Desulfobacterium autotrophicum</name>
    <dbReference type="NCBI Taxonomy" id="177437"/>
    <lineage>
        <taxon>Bacteria</taxon>
        <taxon>Pseudomonadati</taxon>
        <taxon>Thermodesulfobacteriota</taxon>
        <taxon>Desulfobacteria</taxon>
        <taxon>Desulfobacterales</taxon>
        <taxon>Desulfobacteraceae</taxon>
        <taxon>Desulforapulum</taxon>
    </lineage>
</organism>
<dbReference type="InterPro" id="IPR001539">
    <property type="entry name" value="Peptidase_U32"/>
</dbReference>
<dbReference type="PANTHER" id="PTHR30217">
    <property type="entry name" value="PEPTIDASE U32 FAMILY"/>
    <property type="match status" value="1"/>
</dbReference>
<dbReference type="KEGG" id="dat:HRM2_35420"/>
<proteinExistence type="predicted"/>
<reference evidence="1 2" key="1">
    <citation type="journal article" date="2009" name="Environ. Microbiol.">
        <title>Genome sequence of Desulfobacterium autotrophicum HRM2, a marine sulfate reducer oxidizing organic carbon completely to carbon dioxide.</title>
        <authorList>
            <person name="Strittmatter A.W."/>
            <person name="Liesegang H."/>
            <person name="Rabus R."/>
            <person name="Decker I."/>
            <person name="Amann J."/>
            <person name="Andres S."/>
            <person name="Henne A."/>
            <person name="Fricke W.F."/>
            <person name="Martinez-Arias R."/>
            <person name="Bartels D."/>
            <person name="Goesmann A."/>
            <person name="Krause L."/>
            <person name="Puehler A."/>
            <person name="Klenk H.P."/>
            <person name="Richter M."/>
            <person name="Schuler M."/>
            <person name="Gloeckner F.O."/>
            <person name="Meyerdierks A."/>
            <person name="Gottschalk G."/>
            <person name="Amann R."/>
        </authorList>
    </citation>
    <scope>NUCLEOTIDE SEQUENCE [LARGE SCALE GENOMIC DNA]</scope>
    <source>
        <strain evidence="2">ATCC 43914 / DSM 3382 / HRM2</strain>
    </source>
</reference>
<dbReference type="PANTHER" id="PTHR30217:SF10">
    <property type="entry name" value="23S RRNA 5-HYDROXYCYTIDINE C2501 SYNTHASE"/>
    <property type="match status" value="1"/>
</dbReference>
<dbReference type="Pfam" id="PF01136">
    <property type="entry name" value="Peptidase_U32"/>
    <property type="match status" value="1"/>
</dbReference>
<dbReference type="AlphaFoldDB" id="C0Q9A2"/>
<dbReference type="eggNOG" id="COG0826">
    <property type="taxonomic scope" value="Bacteria"/>
</dbReference>
<dbReference type="EMBL" id="CP001087">
    <property type="protein sequence ID" value="ACN16607.1"/>
    <property type="molecule type" value="Genomic_DNA"/>
</dbReference>
<dbReference type="InterPro" id="IPR051454">
    <property type="entry name" value="RNA/ubiquinone_mod_enzymes"/>
</dbReference>
<dbReference type="RefSeq" id="WP_015905357.1">
    <property type="nucleotide sequence ID" value="NC_012108.1"/>
</dbReference>
<dbReference type="STRING" id="177437.HRM2_35420"/>
<keyword evidence="2" id="KW-1185">Reference proteome</keyword>
<evidence type="ECO:0000313" key="2">
    <source>
        <dbReference type="Proteomes" id="UP000000442"/>
    </source>
</evidence>
<evidence type="ECO:0000313" key="1">
    <source>
        <dbReference type="EMBL" id="ACN16607.1"/>
    </source>
</evidence>
<protein>
    <submittedName>
        <fullName evidence="1">Peptidase (U32 family protein)</fullName>
    </submittedName>
</protein>